<keyword evidence="2" id="KW-1185">Reference proteome</keyword>
<gene>
    <name evidence="1" type="ORF">GCM10007416_15360</name>
</gene>
<evidence type="ECO:0000313" key="2">
    <source>
        <dbReference type="Proteomes" id="UP000617979"/>
    </source>
</evidence>
<dbReference type="Proteomes" id="UP000617979">
    <property type="component" value="Unassembled WGS sequence"/>
</dbReference>
<organism evidence="1 2">
    <name type="scientific">Kroppenstedtia guangzhouensis</name>
    <dbReference type="NCBI Taxonomy" id="1274356"/>
    <lineage>
        <taxon>Bacteria</taxon>
        <taxon>Bacillati</taxon>
        <taxon>Bacillota</taxon>
        <taxon>Bacilli</taxon>
        <taxon>Bacillales</taxon>
        <taxon>Thermoactinomycetaceae</taxon>
        <taxon>Kroppenstedtia</taxon>
    </lineage>
</organism>
<name>A0ABQ1GG95_9BACL</name>
<accession>A0ABQ1GG95</accession>
<evidence type="ECO:0000313" key="1">
    <source>
        <dbReference type="EMBL" id="GGA43226.1"/>
    </source>
</evidence>
<proteinExistence type="predicted"/>
<comment type="caution">
    <text evidence="1">The sequence shown here is derived from an EMBL/GenBank/DDBJ whole genome shotgun (WGS) entry which is preliminary data.</text>
</comment>
<protein>
    <submittedName>
        <fullName evidence="1">Uncharacterized protein</fullName>
    </submittedName>
</protein>
<reference evidence="2" key="1">
    <citation type="journal article" date="2019" name="Int. J. Syst. Evol. Microbiol.">
        <title>The Global Catalogue of Microorganisms (GCM) 10K type strain sequencing project: providing services to taxonomists for standard genome sequencing and annotation.</title>
        <authorList>
            <consortium name="The Broad Institute Genomics Platform"/>
            <consortium name="The Broad Institute Genome Sequencing Center for Infectious Disease"/>
            <person name="Wu L."/>
            <person name="Ma J."/>
        </authorList>
    </citation>
    <scope>NUCLEOTIDE SEQUENCE [LARGE SCALE GENOMIC DNA]</scope>
    <source>
        <strain evidence="2">CGMCC 1.12404</strain>
    </source>
</reference>
<sequence>MEQDPVNPDDEVNTEYIPPGGCHTWNVASYVDGTNGKAELYLAICNWCKDRDYQTRADFWD</sequence>
<dbReference type="EMBL" id="BMEX01000004">
    <property type="protein sequence ID" value="GGA43226.1"/>
    <property type="molecule type" value="Genomic_DNA"/>
</dbReference>